<dbReference type="InParanoid" id="D5GKQ2"/>
<reference evidence="1 2" key="1">
    <citation type="journal article" date="2010" name="Nature">
        <title>Perigord black truffle genome uncovers evolutionary origins and mechanisms of symbiosis.</title>
        <authorList>
            <person name="Martin F."/>
            <person name="Kohler A."/>
            <person name="Murat C."/>
            <person name="Balestrini R."/>
            <person name="Coutinho P.M."/>
            <person name="Jaillon O."/>
            <person name="Montanini B."/>
            <person name="Morin E."/>
            <person name="Noel B."/>
            <person name="Percudani R."/>
            <person name="Porcel B."/>
            <person name="Rubini A."/>
            <person name="Amicucci A."/>
            <person name="Amselem J."/>
            <person name="Anthouard V."/>
            <person name="Arcioni S."/>
            <person name="Artiguenave F."/>
            <person name="Aury J.M."/>
            <person name="Ballario P."/>
            <person name="Bolchi A."/>
            <person name="Brenna A."/>
            <person name="Brun A."/>
            <person name="Buee M."/>
            <person name="Cantarel B."/>
            <person name="Chevalier G."/>
            <person name="Couloux A."/>
            <person name="Da Silva C."/>
            <person name="Denoeud F."/>
            <person name="Duplessis S."/>
            <person name="Ghignone S."/>
            <person name="Hilselberger B."/>
            <person name="Iotti M."/>
            <person name="Marcais B."/>
            <person name="Mello A."/>
            <person name="Miranda M."/>
            <person name="Pacioni G."/>
            <person name="Quesneville H."/>
            <person name="Riccioni C."/>
            <person name="Ruotolo R."/>
            <person name="Splivallo R."/>
            <person name="Stocchi V."/>
            <person name="Tisserant E."/>
            <person name="Viscomi A.R."/>
            <person name="Zambonelli A."/>
            <person name="Zampieri E."/>
            <person name="Henrissat B."/>
            <person name="Lebrun M.H."/>
            <person name="Paolocci F."/>
            <person name="Bonfante P."/>
            <person name="Ottonello S."/>
            <person name="Wincker P."/>
        </authorList>
    </citation>
    <scope>NUCLEOTIDE SEQUENCE [LARGE SCALE GENOMIC DNA]</scope>
    <source>
        <strain evidence="1 2">Mel28</strain>
    </source>
</reference>
<dbReference type="EMBL" id="FN430340">
    <property type="protein sequence ID" value="CAZ85095.1"/>
    <property type="molecule type" value="Genomic_DNA"/>
</dbReference>
<proteinExistence type="predicted"/>
<evidence type="ECO:0000313" key="1">
    <source>
        <dbReference type="EMBL" id="CAZ85095.1"/>
    </source>
</evidence>
<accession>D5GKQ2</accession>
<dbReference type="KEGG" id="tml:GSTUM_00009699001"/>
<dbReference type="AlphaFoldDB" id="D5GKQ2"/>
<gene>
    <name evidence="1" type="ORF">GSTUM_00009699001</name>
</gene>
<sequence length="110" mass="12235">MCRFRKLVPVAAISHYDPLWYHTLSPAFVCYIRVDISSVYHSIISNFTIPSWPISAARESRVLPSSSIMLGLTSLQPSGNLTSSPRPPRVIRGRALLACRFATLGLASYR</sequence>
<organism evidence="1 2">
    <name type="scientific">Tuber melanosporum (strain Mel28)</name>
    <name type="common">Perigord black truffle</name>
    <dbReference type="NCBI Taxonomy" id="656061"/>
    <lineage>
        <taxon>Eukaryota</taxon>
        <taxon>Fungi</taxon>
        <taxon>Dikarya</taxon>
        <taxon>Ascomycota</taxon>
        <taxon>Pezizomycotina</taxon>
        <taxon>Pezizomycetes</taxon>
        <taxon>Pezizales</taxon>
        <taxon>Tuberaceae</taxon>
        <taxon>Tuber</taxon>
    </lineage>
</organism>
<dbReference type="Proteomes" id="UP000006911">
    <property type="component" value="Unassembled WGS sequence"/>
</dbReference>
<evidence type="ECO:0000313" key="2">
    <source>
        <dbReference type="Proteomes" id="UP000006911"/>
    </source>
</evidence>
<protein>
    <submittedName>
        <fullName evidence="1">(Perigord truffle) hypothetical protein</fullName>
    </submittedName>
</protein>
<dbReference type="RefSeq" id="XP_002840904.1">
    <property type="nucleotide sequence ID" value="XM_002840858.1"/>
</dbReference>
<dbReference type="GeneID" id="9184757"/>
<name>D5GKQ2_TUBMM</name>
<dbReference type="HOGENOM" id="CLU_2172911_0_0_1"/>
<keyword evidence="2" id="KW-1185">Reference proteome</keyword>